<evidence type="ECO:0000313" key="8">
    <source>
        <dbReference type="Proteomes" id="UP000184196"/>
    </source>
</evidence>
<reference evidence="8" key="1">
    <citation type="submission" date="2016-11" db="EMBL/GenBank/DDBJ databases">
        <authorList>
            <person name="Varghese N."/>
            <person name="Submissions S."/>
        </authorList>
    </citation>
    <scope>NUCLEOTIDE SEQUENCE [LARGE SCALE GENOMIC DNA]</scope>
    <source>
        <strain evidence="8">DSM 11792</strain>
    </source>
</reference>
<keyword evidence="1" id="KW-0004">4Fe-4S</keyword>
<dbReference type="Gene3D" id="1.10.1060.10">
    <property type="entry name" value="Alpha-helical ferredoxin"/>
    <property type="match status" value="1"/>
</dbReference>
<protein>
    <submittedName>
        <fullName evidence="7">Heterodisulfide reductase subunit C</fullName>
    </submittedName>
</protein>
<dbReference type="RefSeq" id="WP_073166655.1">
    <property type="nucleotide sequence ID" value="NZ_FQUW01000034.1"/>
</dbReference>
<gene>
    <name evidence="7" type="ORF">SAMN02745218_02426</name>
</gene>
<evidence type="ECO:0000313" key="7">
    <source>
        <dbReference type="EMBL" id="SHF50125.1"/>
    </source>
</evidence>
<dbReference type="AlphaFoldDB" id="A0A1M5C5X7"/>
<evidence type="ECO:0000256" key="1">
    <source>
        <dbReference type="ARBA" id="ARBA00022485"/>
    </source>
</evidence>
<dbReference type="Pfam" id="PF13183">
    <property type="entry name" value="Fer4_8"/>
    <property type="match status" value="1"/>
</dbReference>
<keyword evidence="2" id="KW-0479">Metal-binding</keyword>
<dbReference type="EMBL" id="FQUW01000034">
    <property type="protein sequence ID" value="SHF50125.1"/>
    <property type="molecule type" value="Genomic_DNA"/>
</dbReference>
<dbReference type="InterPro" id="IPR017896">
    <property type="entry name" value="4Fe4S_Fe-S-bd"/>
</dbReference>
<keyword evidence="5" id="KW-0411">Iron-sulfur</keyword>
<evidence type="ECO:0000256" key="3">
    <source>
        <dbReference type="ARBA" id="ARBA00023002"/>
    </source>
</evidence>
<feature type="domain" description="4Fe-4S ferredoxin-type" evidence="6">
    <location>
        <begin position="26"/>
        <end position="87"/>
    </location>
</feature>
<keyword evidence="8" id="KW-1185">Reference proteome</keyword>
<dbReference type="PANTHER" id="PTHR43255">
    <property type="entry name" value="IRON-SULFUR-BINDING OXIDOREDUCTASE FADF-RELATED-RELATED"/>
    <property type="match status" value="1"/>
</dbReference>
<evidence type="ECO:0000256" key="2">
    <source>
        <dbReference type="ARBA" id="ARBA00022723"/>
    </source>
</evidence>
<dbReference type="GO" id="GO:0005886">
    <property type="term" value="C:plasma membrane"/>
    <property type="evidence" value="ECO:0007669"/>
    <property type="project" value="TreeGrafter"/>
</dbReference>
<name>A0A1M5C5X7_9FIRM</name>
<proteinExistence type="predicted"/>
<dbReference type="SUPFAM" id="SSF46548">
    <property type="entry name" value="alpha-helical ferredoxin"/>
    <property type="match status" value="1"/>
</dbReference>
<dbReference type="GO" id="GO:0046872">
    <property type="term" value="F:metal ion binding"/>
    <property type="evidence" value="ECO:0007669"/>
    <property type="project" value="UniProtKB-KW"/>
</dbReference>
<dbReference type="GO" id="GO:0051539">
    <property type="term" value="F:4 iron, 4 sulfur cluster binding"/>
    <property type="evidence" value="ECO:0007669"/>
    <property type="project" value="UniProtKB-KW"/>
</dbReference>
<dbReference type="PROSITE" id="PS00198">
    <property type="entry name" value="4FE4S_FER_1"/>
    <property type="match status" value="1"/>
</dbReference>
<dbReference type="InterPro" id="IPR009051">
    <property type="entry name" value="Helical_ferredxn"/>
</dbReference>
<dbReference type="GO" id="GO:0016491">
    <property type="term" value="F:oxidoreductase activity"/>
    <property type="evidence" value="ECO:0007669"/>
    <property type="project" value="UniProtKB-KW"/>
</dbReference>
<keyword evidence="4" id="KW-0408">Iron</keyword>
<keyword evidence="3" id="KW-0560">Oxidoreductase</keyword>
<dbReference type="Proteomes" id="UP000184196">
    <property type="component" value="Unassembled WGS sequence"/>
</dbReference>
<evidence type="ECO:0000256" key="5">
    <source>
        <dbReference type="ARBA" id="ARBA00023014"/>
    </source>
</evidence>
<dbReference type="InterPro" id="IPR017900">
    <property type="entry name" value="4Fe4S_Fe_S_CS"/>
</dbReference>
<accession>A0A1M5C5X7</accession>
<dbReference type="PANTHER" id="PTHR43255:SF1">
    <property type="entry name" value="IRON-SULFUR-BINDING OXIDOREDUCTASE FADF-RELATED"/>
    <property type="match status" value="1"/>
</dbReference>
<sequence>MKAIRLNQWEDRNFIELVTRESGQAVENCYQCGKCTAGCPIAFACDLMPNQVIRMVQMGLKEEVLHCQSIWLCASCVTCTVRCPRNIDVARVMDTLRIMARHQGISPPGKGRYVALFNENFLGYIQKNGRLFELATMAIFNLKTGQPFREASTGLAMLKRGKLKLTVTKPRGLDEINRIFEKVRQAEKGGKK</sequence>
<dbReference type="OrthoDB" id="9794954at2"/>
<evidence type="ECO:0000256" key="4">
    <source>
        <dbReference type="ARBA" id="ARBA00023004"/>
    </source>
</evidence>
<organism evidence="7 8">
    <name type="scientific">Desulfofundulus australicus DSM 11792</name>
    <dbReference type="NCBI Taxonomy" id="1121425"/>
    <lineage>
        <taxon>Bacteria</taxon>
        <taxon>Bacillati</taxon>
        <taxon>Bacillota</taxon>
        <taxon>Clostridia</taxon>
        <taxon>Eubacteriales</taxon>
        <taxon>Peptococcaceae</taxon>
        <taxon>Desulfofundulus</taxon>
    </lineage>
</organism>
<dbReference type="InterPro" id="IPR051460">
    <property type="entry name" value="HdrC_iron-sulfur_subunit"/>
</dbReference>
<evidence type="ECO:0000259" key="6">
    <source>
        <dbReference type="Pfam" id="PF13183"/>
    </source>
</evidence>